<dbReference type="GO" id="GO:0020037">
    <property type="term" value="F:heme binding"/>
    <property type="evidence" value="ECO:0007669"/>
    <property type="project" value="InterPro"/>
</dbReference>
<accession>A0A699LAC4</accession>
<dbReference type="Pfam" id="PF00067">
    <property type="entry name" value="p450"/>
    <property type="match status" value="1"/>
</dbReference>
<comment type="caution">
    <text evidence="10">The sequence shown here is derived from an EMBL/GenBank/DDBJ whole genome shotgun (WGS) entry which is preliminary data.</text>
</comment>
<keyword evidence="7 9" id="KW-0503">Monooxygenase</keyword>
<evidence type="ECO:0000313" key="10">
    <source>
        <dbReference type="EMBL" id="GFB24665.1"/>
    </source>
</evidence>
<comment type="cofactor">
    <cofactor evidence="1 8">
        <name>heme</name>
        <dbReference type="ChEBI" id="CHEBI:30413"/>
    </cofactor>
</comment>
<evidence type="ECO:0000256" key="5">
    <source>
        <dbReference type="ARBA" id="ARBA00023002"/>
    </source>
</evidence>
<evidence type="ECO:0000256" key="9">
    <source>
        <dbReference type="RuleBase" id="RU000461"/>
    </source>
</evidence>
<dbReference type="PANTHER" id="PTHR47950:SF42">
    <property type="entry name" value="GERANIOL 8-HYDROXYLASE"/>
    <property type="match status" value="1"/>
</dbReference>
<feature type="binding site" description="axial binding residue" evidence="8">
    <location>
        <position position="137"/>
    </location>
    <ligand>
        <name>heme</name>
        <dbReference type="ChEBI" id="CHEBI:30413"/>
    </ligand>
    <ligandPart>
        <name>Fe</name>
        <dbReference type="ChEBI" id="CHEBI:18248"/>
    </ligandPart>
</feature>
<evidence type="ECO:0000256" key="7">
    <source>
        <dbReference type="ARBA" id="ARBA00023033"/>
    </source>
</evidence>
<dbReference type="InterPro" id="IPR001128">
    <property type="entry name" value="Cyt_P450"/>
</dbReference>
<dbReference type="PRINTS" id="PR00465">
    <property type="entry name" value="EP450IV"/>
</dbReference>
<dbReference type="PROSITE" id="PS00086">
    <property type="entry name" value="CYTOCHROME_P450"/>
    <property type="match status" value="1"/>
</dbReference>
<dbReference type="Gene3D" id="1.10.630.10">
    <property type="entry name" value="Cytochrome P450"/>
    <property type="match status" value="1"/>
</dbReference>
<dbReference type="FunFam" id="1.10.630.10:FF:000126">
    <property type="entry name" value="Predicted protein"/>
    <property type="match status" value="1"/>
</dbReference>
<dbReference type="GO" id="GO:0016705">
    <property type="term" value="F:oxidoreductase activity, acting on paired donors, with incorporation or reduction of molecular oxygen"/>
    <property type="evidence" value="ECO:0007669"/>
    <property type="project" value="InterPro"/>
</dbReference>
<dbReference type="InterPro" id="IPR017972">
    <property type="entry name" value="Cyt_P450_CS"/>
</dbReference>
<dbReference type="AlphaFoldDB" id="A0A699LAC4"/>
<evidence type="ECO:0000256" key="6">
    <source>
        <dbReference type="ARBA" id="ARBA00023004"/>
    </source>
</evidence>
<reference evidence="10" key="1">
    <citation type="journal article" date="2019" name="Sci. Rep.">
        <title>Draft genome of Tanacetum cinerariifolium, the natural source of mosquito coil.</title>
        <authorList>
            <person name="Yamashiro T."/>
            <person name="Shiraishi A."/>
            <person name="Satake H."/>
            <person name="Nakayama K."/>
        </authorList>
    </citation>
    <scope>NUCLEOTIDE SEQUENCE</scope>
</reference>
<dbReference type="GO" id="GO:0005506">
    <property type="term" value="F:iron ion binding"/>
    <property type="evidence" value="ECO:0007669"/>
    <property type="project" value="InterPro"/>
</dbReference>
<keyword evidence="4 8" id="KW-0479">Metal-binding</keyword>
<evidence type="ECO:0000256" key="8">
    <source>
        <dbReference type="PIRSR" id="PIRSR602403-1"/>
    </source>
</evidence>
<keyword evidence="5 9" id="KW-0560">Oxidoreductase</keyword>
<dbReference type="PANTHER" id="PTHR47950">
    <property type="entry name" value="CYTOCHROME P450, FAMILY 76, SUBFAMILY C, POLYPEPTIDE 5-RELATED"/>
    <property type="match status" value="1"/>
</dbReference>
<organism evidence="10">
    <name type="scientific">Tanacetum cinerariifolium</name>
    <name type="common">Dalmatian daisy</name>
    <name type="synonym">Chrysanthemum cinerariifolium</name>
    <dbReference type="NCBI Taxonomy" id="118510"/>
    <lineage>
        <taxon>Eukaryota</taxon>
        <taxon>Viridiplantae</taxon>
        <taxon>Streptophyta</taxon>
        <taxon>Embryophyta</taxon>
        <taxon>Tracheophyta</taxon>
        <taxon>Spermatophyta</taxon>
        <taxon>Magnoliopsida</taxon>
        <taxon>eudicotyledons</taxon>
        <taxon>Gunneridae</taxon>
        <taxon>Pentapetalae</taxon>
        <taxon>asterids</taxon>
        <taxon>campanulids</taxon>
        <taxon>Asterales</taxon>
        <taxon>Asteraceae</taxon>
        <taxon>Asteroideae</taxon>
        <taxon>Anthemideae</taxon>
        <taxon>Anthemidinae</taxon>
        <taxon>Tanacetum</taxon>
    </lineage>
</organism>
<dbReference type="PRINTS" id="PR00385">
    <property type="entry name" value="P450"/>
</dbReference>
<protein>
    <submittedName>
        <fullName evidence="10">Geraniol 8-hydroxylase-like</fullName>
    </submittedName>
</protein>
<evidence type="ECO:0000256" key="1">
    <source>
        <dbReference type="ARBA" id="ARBA00001971"/>
    </source>
</evidence>
<sequence length="193" mass="22404">TVSNTITWTMTELLLNPDILLRVREEVSQKLEQEGKVEESKVLDLPYLQAVIKETMRLHFAAPLLAPHKTMSEVKIGNYIIPKNTQILVNAWAIARDERHWENPMEFLPDRFLKKKLLDYKGQNFEFIPFGSGRRRCPGMPLAHRMVSLIVASFVYHFDWKLPFPKEEMDMNDVFGLTLLKAKPLIATPIPFN</sequence>
<evidence type="ECO:0000256" key="4">
    <source>
        <dbReference type="ARBA" id="ARBA00022723"/>
    </source>
</evidence>
<dbReference type="GO" id="GO:0004497">
    <property type="term" value="F:monooxygenase activity"/>
    <property type="evidence" value="ECO:0007669"/>
    <property type="project" value="UniProtKB-KW"/>
</dbReference>
<dbReference type="SUPFAM" id="SSF48264">
    <property type="entry name" value="Cytochrome P450"/>
    <property type="match status" value="1"/>
</dbReference>
<comment type="similarity">
    <text evidence="2 9">Belongs to the cytochrome P450 family.</text>
</comment>
<dbReference type="InterPro" id="IPR036396">
    <property type="entry name" value="Cyt_P450_sf"/>
</dbReference>
<feature type="non-terminal residue" evidence="10">
    <location>
        <position position="1"/>
    </location>
</feature>
<name>A0A699LAC4_TANCI</name>
<keyword evidence="6 8" id="KW-0408">Iron</keyword>
<dbReference type="InterPro" id="IPR002403">
    <property type="entry name" value="Cyt_P450_E_grp-IV"/>
</dbReference>
<keyword evidence="3 8" id="KW-0349">Heme</keyword>
<dbReference type="EMBL" id="BKCJ010584392">
    <property type="protein sequence ID" value="GFB24665.1"/>
    <property type="molecule type" value="Genomic_DNA"/>
</dbReference>
<evidence type="ECO:0000256" key="2">
    <source>
        <dbReference type="ARBA" id="ARBA00010617"/>
    </source>
</evidence>
<proteinExistence type="inferred from homology"/>
<gene>
    <name evidence="10" type="ORF">Tci_696636</name>
</gene>
<evidence type="ECO:0000256" key="3">
    <source>
        <dbReference type="ARBA" id="ARBA00022617"/>
    </source>
</evidence>